<dbReference type="AlphaFoldDB" id="A0A8J2KNK5"/>
<protein>
    <submittedName>
        <fullName evidence="1">Uncharacterized protein</fullName>
    </submittedName>
</protein>
<gene>
    <name evidence="1" type="ORF">AFUS01_LOCUS30113</name>
</gene>
<accession>A0A8J2KNK5</accession>
<proteinExistence type="predicted"/>
<sequence>IQSIYKYTAESKTLWQPVFGILLSDNLDGMIKPEMRQSWARKFNAESQVYFFIWDSSGNQTGAISIISAVEIYSISNASIVREIGTEDHSSLTSTFPMRLIETRTQRRLDFRKAVIIGINVDDVDYEASTKYKNTNGSGSIEFEGGFEVLEFWYLRHALNFT</sequence>
<organism evidence="1 2">
    <name type="scientific">Allacma fusca</name>
    <dbReference type="NCBI Taxonomy" id="39272"/>
    <lineage>
        <taxon>Eukaryota</taxon>
        <taxon>Metazoa</taxon>
        <taxon>Ecdysozoa</taxon>
        <taxon>Arthropoda</taxon>
        <taxon>Hexapoda</taxon>
        <taxon>Collembola</taxon>
        <taxon>Symphypleona</taxon>
        <taxon>Sminthuridae</taxon>
        <taxon>Allacma</taxon>
    </lineage>
</organism>
<dbReference type="EMBL" id="CAJVCH010456388">
    <property type="protein sequence ID" value="CAG7819682.1"/>
    <property type="molecule type" value="Genomic_DNA"/>
</dbReference>
<dbReference type="Proteomes" id="UP000708208">
    <property type="component" value="Unassembled WGS sequence"/>
</dbReference>
<comment type="caution">
    <text evidence="1">The sequence shown here is derived from an EMBL/GenBank/DDBJ whole genome shotgun (WGS) entry which is preliminary data.</text>
</comment>
<feature type="non-terminal residue" evidence="1">
    <location>
        <position position="1"/>
    </location>
</feature>
<name>A0A8J2KNK5_9HEXA</name>
<reference evidence="1" key="1">
    <citation type="submission" date="2021-06" db="EMBL/GenBank/DDBJ databases">
        <authorList>
            <person name="Hodson N. C."/>
            <person name="Mongue J. A."/>
            <person name="Jaron S. K."/>
        </authorList>
    </citation>
    <scope>NUCLEOTIDE SEQUENCE</scope>
</reference>
<evidence type="ECO:0000313" key="2">
    <source>
        <dbReference type="Proteomes" id="UP000708208"/>
    </source>
</evidence>
<evidence type="ECO:0000313" key="1">
    <source>
        <dbReference type="EMBL" id="CAG7819682.1"/>
    </source>
</evidence>
<keyword evidence="2" id="KW-1185">Reference proteome</keyword>